<sequence>MVFLQPLAPPGLLLRPAVPFLLLLLHDRRLHRHGKLRRRPQRRRPIGTLRSQPRTGGEHRRERDSAPAVLVGGGVGKGVQEEVSAADSVAGADGESPRPDAVGSEAALHRRRAVDPDGGEGRPP</sequence>
<feature type="compositionally biased region" description="Basic residues" evidence="1">
    <location>
        <begin position="31"/>
        <end position="45"/>
    </location>
</feature>
<proteinExistence type="predicted"/>
<gene>
    <name evidence="2" type="ORF">TIFTF001_014462</name>
</gene>
<feature type="compositionally biased region" description="Basic and acidic residues" evidence="1">
    <location>
        <begin position="56"/>
        <end position="65"/>
    </location>
</feature>
<evidence type="ECO:0000313" key="3">
    <source>
        <dbReference type="Proteomes" id="UP001187192"/>
    </source>
</evidence>
<protein>
    <submittedName>
        <fullName evidence="2">Uncharacterized protein</fullName>
    </submittedName>
</protein>
<organism evidence="2 3">
    <name type="scientific">Ficus carica</name>
    <name type="common">Common fig</name>
    <dbReference type="NCBI Taxonomy" id="3494"/>
    <lineage>
        <taxon>Eukaryota</taxon>
        <taxon>Viridiplantae</taxon>
        <taxon>Streptophyta</taxon>
        <taxon>Embryophyta</taxon>
        <taxon>Tracheophyta</taxon>
        <taxon>Spermatophyta</taxon>
        <taxon>Magnoliopsida</taxon>
        <taxon>eudicotyledons</taxon>
        <taxon>Gunneridae</taxon>
        <taxon>Pentapetalae</taxon>
        <taxon>rosids</taxon>
        <taxon>fabids</taxon>
        <taxon>Rosales</taxon>
        <taxon>Moraceae</taxon>
        <taxon>Ficeae</taxon>
        <taxon>Ficus</taxon>
    </lineage>
</organism>
<dbReference type="AlphaFoldDB" id="A0AA88A2S3"/>
<comment type="caution">
    <text evidence="2">The sequence shown here is derived from an EMBL/GenBank/DDBJ whole genome shotgun (WGS) entry which is preliminary data.</text>
</comment>
<evidence type="ECO:0000313" key="2">
    <source>
        <dbReference type="EMBL" id="GMN45272.1"/>
    </source>
</evidence>
<keyword evidence="3" id="KW-1185">Reference proteome</keyword>
<accession>A0AA88A2S3</accession>
<name>A0AA88A2S3_FICCA</name>
<dbReference type="Proteomes" id="UP001187192">
    <property type="component" value="Unassembled WGS sequence"/>
</dbReference>
<feature type="compositionally biased region" description="Basic and acidic residues" evidence="1">
    <location>
        <begin position="113"/>
        <end position="124"/>
    </location>
</feature>
<evidence type="ECO:0000256" key="1">
    <source>
        <dbReference type="SAM" id="MobiDB-lite"/>
    </source>
</evidence>
<dbReference type="EMBL" id="BTGU01000020">
    <property type="protein sequence ID" value="GMN45272.1"/>
    <property type="molecule type" value="Genomic_DNA"/>
</dbReference>
<feature type="region of interest" description="Disordered" evidence="1">
    <location>
        <begin position="31"/>
        <end position="124"/>
    </location>
</feature>
<reference evidence="2" key="1">
    <citation type="submission" date="2023-07" db="EMBL/GenBank/DDBJ databases">
        <title>draft genome sequence of fig (Ficus carica).</title>
        <authorList>
            <person name="Takahashi T."/>
            <person name="Nishimura K."/>
        </authorList>
    </citation>
    <scope>NUCLEOTIDE SEQUENCE</scope>
</reference>